<dbReference type="Gene3D" id="1.20.120.1880">
    <property type="entry name" value="Nucleoporin, helical C-terminal domain"/>
    <property type="match status" value="1"/>
</dbReference>
<comment type="subcellular location">
    <subcellularLocation>
        <location evidence="1">Nucleus</location>
    </subcellularLocation>
</comment>
<evidence type="ECO:0000256" key="5">
    <source>
        <dbReference type="SAM" id="MobiDB-lite"/>
    </source>
</evidence>
<evidence type="ECO:0000259" key="6">
    <source>
        <dbReference type="Pfam" id="PF03177"/>
    </source>
</evidence>
<dbReference type="InterPro" id="IPR042533">
    <property type="entry name" value="Nucleoporin_Nup155_C_1"/>
</dbReference>
<dbReference type="Proteomes" id="UP001307889">
    <property type="component" value="Chromosome 10"/>
</dbReference>
<proteinExistence type="inferred from homology"/>
<dbReference type="InterPro" id="IPR004870">
    <property type="entry name" value="Nucleoporin_Nup155"/>
</dbReference>
<sequence length="1413" mass="158215">MAGVERIPQMEAMMSTPMTPTSPLQRHLQFSPFQQSPGNISLQQQPSMMSSSFSGHCYPQAFPGGLPPPATQTPPSQPPFPMQNQLMKMSDPSFELVDRMMERFCAEENMLPTLIDKMKIAPDSGVTLSGVSEIDYPNPQDQPVQVHVNQLKIVNKVPLPSEILEQIGSVNQSTLMGLFPDISRAWLAVDSDIYIWNFETGGDLAYYDGMNNVICSVGLVKPKPEVFQDCVSHLLVLTSPTEINIVGVILVPVEVSDEIQLTPNTIYNLPTDGVPITTIKGTDKGRIFLGGTDGCLYEIVYQKQRSLTWMGNRAKKINHSRSSLSFLVPAFIAGVMTTTEAIVDIAVDDSRNILYTLSDQGTIEVYDLGAEGLSTPSKVSTVRQSALESFTKLLVTRLKETGQCPSNADGSRLLAVVGLVPLTEYDSPHLGVVGVTADGVRLYFSTGSPPPHRPSTLRLLHIRYPPAVLDLPTALSRTANNTSIPTSPVGTNTTFGHNAEMLTSWFHKSGTFLFATTNMSTAEDKLWCLSTDYNPVRPTLTEDLQYHCLNAAAMLIGEYRTNRKLLDPHCAHIFQYQQRIQPNRFVILTQQGTEIYEKLRPVDILVEILKERNGPDCEEVKQYFSELGYDQACAMALIIACSSKEPNHARLVEWATRAFFLYGGDPKDIMNPQYQSRNIPASFKPGGVSTPTRDSKLNSLSSPLSPVLSSPVARPQIDNFSFQFSPKHNALYLYLLRILRPIWFEKCLIPLLVNDNKIFYTSSVKGNGICRLTTKLIELKNFLDQNAACNEISSYPPHMEHLDRSVQSPDIALRVQEKNSLDSLKAFVNHAAQVFGLWKILCQHQIHLVINELQQEERNALLASTYRDFVLCGKDLWSSLINTVINRFLSESAAVSPLSSRLREVCPSLYKPEDATCTKVNEILMGVRTVTDYDDKLRLLRNAIELCKEVLPHMNHSSVCKQLVQHGYYDGVIELCCDAANKIDPPNLALSFVMNNQRPDDQAGSKAHLNRCNAYKELAAMLDELYIKCQMGNTSVSFNGSSPNQRLLEEVINKCVSLDDECAHMVVYDWLATRNLQGSLVRFGRPSLERYLLKGPADSPLRDLLWQYNEKAGNHARAAQILYQLAISKGESINLNQRLMYLCRAVMCMRNDGIGCAPNLGVFLHELEDLVQVARIQKQVLDKISGMVTTRSTAEEAIKKLDFNLMTLTELFNDYAEPYELWECKLSIFDCAGHDDKEMISSTWDEIIEEERNQCTSTNPDEQMKVVVSKVKSLGMQYSVQSPCFPVYYLVWKLELLSCRLNVNKSYVHTTMVSIGVPVSVLRDIYEKLLNANDRSFINEQNEFHLIQAIASFADSFTNNTTIVPPNELRSVAVQFQDLITACLSVLYSRSGTHQLVSYLKTIQTNLNRIVNL</sequence>
<dbReference type="SUPFAM" id="SSF50978">
    <property type="entry name" value="WD40 repeat-like"/>
    <property type="match status" value="1"/>
</dbReference>
<keyword evidence="3" id="KW-0813">Transport</keyword>
<feature type="compositionally biased region" description="Polar residues" evidence="5">
    <location>
        <begin position="31"/>
        <end position="40"/>
    </location>
</feature>
<dbReference type="InterPro" id="IPR007187">
    <property type="entry name" value="Nucleoporin_Nup133/Nup155_C"/>
</dbReference>
<feature type="region of interest" description="Disordered" evidence="5">
    <location>
        <begin position="31"/>
        <end position="50"/>
    </location>
</feature>
<dbReference type="Pfam" id="PF03177">
    <property type="entry name" value="Nucleoporin_C"/>
    <property type="match status" value="1"/>
</dbReference>
<protein>
    <submittedName>
        <fullName evidence="8">Nuclear pore complex protein</fullName>
    </submittedName>
</protein>
<comment type="similarity">
    <text evidence="2">Belongs to the non-repetitive/WGA-negative nucleoporin family.</text>
</comment>
<dbReference type="PANTHER" id="PTHR10350">
    <property type="entry name" value="NUCLEAR PORE COMPLEX PROTEIN NUP155"/>
    <property type="match status" value="1"/>
</dbReference>
<dbReference type="InterPro" id="IPR014908">
    <property type="entry name" value="Nucleoporin_Nup133/Nup155_N"/>
</dbReference>
<feature type="compositionally biased region" description="Low complexity" evidence="5">
    <location>
        <begin position="41"/>
        <end position="50"/>
    </location>
</feature>
<keyword evidence="4" id="KW-0539">Nucleus</keyword>
<name>A0ABN7B4Y1_9HEMI</name>
<feature type="domain" description="Nucleoporin Nup133/Nup155-like C-terminal" evidence="6">
    <location>
        <begin position="725"/>
        <end position="1360"/>
    </location>
</feature>
<evidence type="ECO:0000259" key="7">
    <source>
        <dbReference type="Pfam" id="PF08801"/>
    </source>
</evidence>
<evidence type="ECO:0000256" key="4">
    <source>
        <dbReference type="ARBA" id="ARBA00023242"/>
    </source>
</evidence>
<dbReference type="Pfam" id="PF08801">
    <property type="entry name" value="Nucleoporin_N"/>
    <property type="match status" value="1"/>
</dbReference>
<reference evidence="8 9" key="1">
    <citation type="submission" date="2023-09" db="EMBL/GenBank/DDBJ databases">
        <title>Nesidiocoris tenuis whole genome shotgun sequence.</title>
        <authorList>
            <person name="Shibata T."/>
            <person name="Shimoda M."/>
            <person name="Kobayashi T."/>
            <person name="Uehara T."/>
        </authorList>
    </citation>
    <scope>NUCLEOTIDE SEQUENCE [LARGE SCALE GENOMIC DNA]</scope>
    <source>
        <strain evidence="8 9">Japan</strain>
    </source>
</reference>
<dbReference type="PANTHER" id="PTHR10350:SF6">
    <property type="entry name" value="NUCLEAR PORE COMPLEX PROTEIN NUP155"/>
    <property type="match status" value="1"/>
</dbReference>
<dbReference type="Gene3D" id="1.25.40.440">
    <property type="entry name" value="Nucleoporin, helical domain, central subdomain"/>
    <property type="match status" value="1"/>
</dbReference>
<accession>A0ABN7B4Y1</accession>
<dbReference type="InterPro" id="IPR042537">
    <property type="entry name" value="Nucleoporin_Nup155_C_2"/>
</dbReference>
<evidence type="ECO:0000256" key="2">
    <source>
        <dbReference type="ARBA" id="ARBA00007373"/>
    </source>
</evidence>
<dbReference type="Gene3D" id="1.20.58.1780">
    <property type="match status" value="1"/>
</dbReference>
<gene>
    <name evidence="8" type="ORF">NTJ_12125</name>
</gene>
<feature type="region of interest" description="Disordered" evidence="5">
    <location>
        <begin position="1"/>
        <end position="25"/>
    </location>
</feature>
<evidence type="ECO:0000256" key="3">
    <source>
        <dbReference type="ARBA" id="ARBA00022448"/>
    </source>
</evidence>
<feature type="domain" description="Nucleoporin Nup133/Nup155-like N-terminal" evidence="7">
    <location>
        <begin position="152"/>
        <end position="595"/>
    </location>
</feature>
<dbReference type="InterPro" id="IPR042538">
    <property type="entry name" value="Nucleoporin_Nup155_C_3"/>
</dbReference>
<dbReference type="EMBL" id="AP028918">
    <property type="protein sequence ID" value="BES99308.1"/>
    <property type="molecule type" value="Genomic_DNA"/>
</dbReference>
<keyword evidence="9" id="KW-1185">Reference proteome</keyword>
<dbReference type="Gene3D" id="1.25.40.450">
    <property type="entry name" value="Nucleoporin, helical domain, N-terminal subdomain"/>
    <property type="match status" value="1"/>
</dbReference>
<evidence type="ECO:0000313" key="9">
    <source>
        <dbReference type="Proteomes" id="UP001307889"/>
    </source>
</evidence>
<evidence type="ECO:0000313" key="8">
    <source>
        <dbReference type="EMBL" id="BES99308.1"/>
    </source>
</evidence>
<dbReference type="InterPro" id="IPR036322">
    <property type="entry name" value="WD40_repeat_dom_sf"/>
</dbReference>
<evidence type="ECO:0000256" key="1">
    <source>
        <dbReference type="ARBA" id="ARBA00004123"/>
    </source>
</evidence>
<organism evidence="8 9">
    <name type="scientific">Nesidiocoris tenuis</name>
    <dbReference type="NCBI Taxonomy" id="355587"/>
    <lineage>
        <taxon>Eukaryota</taxon>
        <taxon>Metazoa</taxon>
        <taxon>Ecdysozoa</taxon>
        <taxon>Arthropoda</taxon>
        <taxon>Hexapoda</taxon>
        <taxon>Insecta</taxon>
        <taxon>Pterygota</taxon>
        <taxon>Neoptera</taxon>
        <taxon>Paraneoptera</taxon>
        <taxon>Hemiptera</taxon>
        <taxon>Heteroptera</taxon>
        <taxon>Panheteroptera</taxon>
        <taxon>Cimicomorpha</taxon>
        <taxon>Miridae</taxon>
        <taxon>Dicyphina</taxon>
        <taxon>Nesidiocoris</taxon>
    </lineage>
</organism>